<evidence type="ECO:0000313" key="4">
    <source>
        <dbReference type="Proteomes" id="UP000002051"/>
    </source>
</evidence>
<keyword evidence="1 2" id="KW-0812">Transmembrane</keyword>
<proteinExistence type="predicted"/>
<organism evidence="2 4">
    <name type="scientific">Medicago truncatula</name>
    <name type="common">Barrel medic</name>
    <name type="synonym">Medicago tribuloides</name>
    <dbReference type="NCBI Taxonomy" id="3880"/>
    <lineage>
        <taxon>Eukaryota</taxon>
        <taxon>Viridiplantae</taxon>
        <taxon>Streptophyta</taxon>
        <taxon>Embryophyta</taxon>
        <taxon>Tracheophyta</taxon>
        <taxon>Spermatophyta</taxon>
        <taxon>Magnoliopsida</taxon>
        <taxon>eudicotyledons</taxon>
        <taxon>Gunneridae</taxon>
        <taxon>Pentapetalae</taxon>
        <taxon>rosids</taxon>
        <taxon>fabids</taxon>
        <taxon>Fabales</taxon>
        <taxon>Fabaceae</taxon>
        <taxon>Papilionoideae</taxon>
        <taxon>50 kb inversion clade</taxon>
        <taxon>NPAAA clade</taxon>
        <taxon>Hologalegina</taxon>
        <taxon>IRL clade</taxon>
        <taxon>Trifolieae</taxon>
        <taxon>Medicago</taxon>
    </lineage>
</organism>
<name>A0A072V2J7_MEDTR</name>
<evidence type="ECO:0000256" key="1">
    <source>
        <dbReference type="SAM" id="Phobius"/>
    </source>
</evidence>
<dbReference type="AlphaFoldDB" id="A0A072V2J7"/>
<sequence length="100" mass="11437">MVVTTYLSGHGTIIGEFSELEKQQSRCRQAGTTIIRVRRILWPNFYRSLHMPIIVLASSLAIVMVLHLIRIKAEMQSEKVSHNFLVEKSSGESINNYHEP</sequence>
<evidence type="ECO:0000313" key="3">
    <source>
        <dbReference type="EnsemblPlants" id="KEH36259"/>
    </source>
</evidence>
<accession>A0A072V2J7</accession>
<feature type="transmembrane region" description="Helical" evidence="1">
    <location>
        <begin position="49"/>
        <end position="69"/>
    </location>
</feature>
<dbReference type="EnsemblPlants" id="KEH36259">
    <property type="protein sequence ID" value="KEH36259"/>
    <property type="gene ID" value="MTR_3g114245"/>
</dbReference>
<gene>
    <name evidence="2" type="ordered locus">MTR_3g114245</name>
</gene>
<keyword evidence="1" id="KW-1133">Transmembrane helix</keyword>
<reference evidence="2 4" key="1">
    <citation type="journal article" date="2011" name="Nature">
        <title>The Medicago genome provides insight into the evolution of rhizobial symbioses.</title>
        <authorList>
            <person name="Young N.D."/>
            <person name="Debelle F."/>
            <person name="Oldroyd G.E."/>
            <person name="Geurts R."/>
            <person name="Cannon S.B."/>
            <person name="Udvardi M.K."/>
            <person name="Benedito V.A."/>
            <person name="Mayer K.F."/>
            <person name="Gouzy J."/>
            <person name="Schoof H."/>
            <person name="Van de Peer Y."/>
            <person name="Proost S."/>
            <person name="Cook D.R."/>
            <person name="Meyers B.C."/>
            <person name="Spannagl M."/>
            <person name="Cheung F."/>
            <person name="De Mita S."/>
            <person name="Krishnakumar V."/>
            <person name="Gundlach H."/>
            <person name="Zhou S."/>
            <person name="Mudge J."/>
            <person name="Bharti A.K."/>
            <person name="Murray J.D."/>
            <person name="Naoumkina M.A."/>
            <person name="Rosen B."/>
            <person name="Silverstein K.A."/>
            <person name="Tang H."/>
            <person name="Rombauts S."/>
            <person name="Zhao P.X."/>
            <person name="Zhou P."/>
            <person name="Barbe V."/>
            <person name="Bardou P."/>
            <person name="Bechner M."/>
            <person name="Bellec A."/>
            <person name="Berger A."/>
            <person name="Berges H."/>
            <person name="Bidwell S."/>
            <person name="Bisseling T."/>
            <person name="Choisne N."/>
            <person name="Couloux A."/>
            <person name="Denny R."/>
            <person name="Deshpande S."/>
            <person name="Dai X."/>
            <person name="Doyle J.J."/>
            <person name="Dudez A.M."/>
            <person name="Farmer A.D."/>
            <person name="Fouteau S."/>
            <person name="Franken C."/>
            <person name="Gibelin C."/>
            <person name="Gish J."/>
            <person name="Goldstein S."/>
            <person name="Gonzalez A.J."/>
            <person name="Green P.J."/>
            <person name="Hallab A."/>
            <person name="Hartog M."/>
            <person name="Hua A."/>
            <person name="Humphray S.J."/>
            <person name="Jeong D.H."/>
            <person name="Jing Y."/>
            <person name="Jocker A."/>
            <person name="Kenton S.M."/>
            <person name="Kim D.J."/>
            <person name="Klee K."/>
            <person name="Lai H."/>
            <person name="Lang C."/>
            <person name="Lin S."/>
            <person name="Macmil S.L."/>
            <person name="Magdelenat G."/>
            <person name="Matthews L."/>
            <person name="McCorrison J."/>
            <person name="Monaghan E.L."/>
            <person name="Mun J.H."/>
            <person name="Najar F.Z."/>
            <person name="Nicholson C."/>
            <person name="Noirot C."/>
            <person name="O'Bleness M."/>
            <person name="Paule C.R."/>
            <person name="Poulain J."/>
            <person name="Prion F."/>
            <person name="Qin B."/>
            <person name="Qu C."/>
            <person name="Retzel E.F."/>
            <person name="Riddle C."/>
            <person name="Sallet E."/>
            <person name="Samain S."/>
            <person name="Samson N."/>
            <person name="Sanders I."/>
            <person name="Saurat O."/>
            <person name="Scarpelli C."/>
            <person name="Schiex T."/>
            <person name="Segurens B."/>
            <person name="Severin A.J."/>
            <person name="Sherrier D.J."/>
            <person name="Shi R."/>
            <person name="Sims S."/>
            <person name="Singer S.R."/>
            <person name="Sinharoy S."/>
            <person name="Sterck L."/>
            <person name="Viollet A."/>
            <person name="Wang B.B."/>
            <person name="Wang K."/>
            <person name="Wang M."/>
            <person name="Wang X."/>
            <person name="Warfsmann J."/>
            <person name="Weissenbach J."/>
            <person name="White D.D."/>
            <person name="White J.D."/>
            <person name="Wiley G.B."/>
            <person name="Wincker P."/>
            <person name="Xing Y."/>
            <person name="Yang L."/>
            <person name="Yao Z."/>
            <person name="Ying F."/>
            <person name="Zhai J."/>
            <person name="Zhou L."/>
            <person name="Zuber A."/>
            <person name="Denarie J."/>
            <person name="Dixon R.A."/>
            <person name="May G.D."/>
            <person name="Schwartz D.C."/>
            <person name="Rogers J."/>
            <person name="Quetier F."/>
            <person name="Town C.D."/>
            <person name="Roe B.A."/>
        </authorList>
    </citation>
    <scope>NUCLEOTIDE SEQUENCE [LARGE SCALE GENOMIC DNA]</scope>
    <source>
        <strain evidence="2">A17</strain>
        <strain evidence="3 4">cv. Jemalong A17</strain>
    </source>
</reference>
<keyword evidence="4" id="KW-1185">Reference proteome</keyword>
<dbReference type="EMBL" id="CM001219">
    <property type="protein sequence ID" value="KEH36259.1"/>
    <property type="molecule type" value="Genomic_DNA"/>
</dbReference>
<dbReference type="Proteomes" id="UP000002051">
    <property type="component" value="Chromosome 3"/>
</dbReference>
<evidence type="ECO:0000313" key="2">
    <source>
        <dbReference type="EMBL" id="KEH36259.1"/>
    </source>
</evidence>
<reference evidence="3" key="3">
    <citation type="submission" date="2015-04" db="UniProtKB">
        <authorList>
            <consortium name="EnsemblPlants"/>
        </authorList>
    </citation>
    <scope>IDENTIFICATION</scope>
    <source>
        <strain evidence="3">cv. Jemalong A17</strain>
    </source>
</reference>
<keyword evidence="1" id="KW-0472">Membrane</keyword>
<protein>
    <submittedName>
        <fullName evidence="2">Transmembrane protein, putative</fullName>
    </submittedName>
</protein>
<reference evidence="2 4" key="2">
    <citation type="journal article" date="2014" name="BMC Genomics">
        <title>An improved genome release (version Mt4.0) for the model legume Medicago truncatula.</title>
        <authorList>
            <person name="Tang H."/>
            <person name="Krishnakumar V."/>
            <person name="Bidwell S."/>
            <person name="Rosen B."/>
            <person name="Chan A."/>
            <person name="Zhou S."/>
            <person name="Gentzbittel L."/>
            <person name="Childs K.L."/>
            <person name="Yandell M."/>
            <person name="Gundlach H."/>
            <person name="Mayer K.F."/>
            <person name="Schwartz D.C."/>
            <person name="Town C.D."/>
        </authorList>
    </citation>
    <scope>GENOME REANNOTATION</scope>
    <source>
        <strain evidence="2">A17</strain>
        <strain evidence="3 4">cv. Jemalong A17</strain>
    </source>
</reference>
<dbReference type="HOGENOM" id="CLU_2310221_0_0_1"/>